<feature type="compositionally biased region" description="Basic and acidic residues" evidence="8">
    <location>
        <begin position="989"/>
        <end position="999"/>
    </location>
</feature>
<feature type="transmembrane region" description="Helical" evidence="9">
    <location>
        <begin position="900"/>
        <end position="922"/>
    </location>
</feature>
<organism evidence="11 12">
    <name type="scientific">Chrysophaeum taylorii</name>
    <dbReference type="NCBI Taxonomy" id="2483200"/>
    <lineage>
        <taxon>Eukaryota</taxon>
        <taxon>Sar</taxon>
        <taxon>Stramenopiles</taxon>
        <taxon>Ochrophyta</taxon>
        <taxon>Pelagophyceae</taxon>
        <taxon>Pelagomonadales</taxon>
        <taxon>Pelagomonadaceae</taxon>
        <taxon>Chrysophaeum</taxon>
    </lineage>
</organism>
<dbReference type="GO" id="GO:0016020">
    <property type="term" value="C:membrane"/>
    <property type="evidence" value="ECO:0007669"/>
    <property type="project" value="UniProtKB-SubCell"/>
</dbReference>
<dbReference type="InterPro" id="IPR043926">
    <property type="entry name" value="ABCG_dom"/>
</dbReference>
<keyword evidence="6 9" id="KW-1133">Transmembrane helix</keyword>
<feature type="region of interest" description="Disordered" evidence="8">
    <location>
        <begin position="1069"/>
        <end position="1107"/>
    </location>
</feature>
<dbReference type="Proteomes" id="UP001230188">
    <property type="component" value="Unassembled WGS sequence"/>
</dbReference>
<evidence type="ECO:0000313" key="11">
    <source>
        <dbReference type="EMBL" id="KAJ8602535.1"/>
    </source>
</evidence>
<feature type="compositionally biased region" description="Low complexity" evidence="8">
    <location>
        <begin position="1003"/>
        <end position="1013"/>
    </location>
</feature>
<keyword evidence="7 9" id="KW-0472">Membrane</keyword>
<keyword evidence="4" id="KW-0547">Nucleotide-binding</keyword>
<sequence>MVVKGLRLLRRYSHLVVLGVVFGATVAVATWTISRRVALGEMQHEALEAMASDPVAFVMYAIEMPEAVSPLGLDDDAMAAQALLSEWRVDPRDDEAFGDLFMTAYGRWSRTAAVDVGEVARRHCGSREFALMVKGNRDEVSCSRDGATVMTTTSSSYVEERWPLDPASCRAGFFADERGRARPSPSGTFSVEGQSCLVLCARGSMCNASKLVGDRCEYPYGAANGRDVDPDVGACPGAQHLTLCPEGYYCPTPIDIHPCPPSFFCPKGTDEPIACPRLLARCPEPGLARPRYYYRSSFVSGLLVFGVACWWSRLEVWSRRKRHRLGVLVGDDAAAVLDFLWRWRRRNRGCRCLLSSRRRVAAWVLPPGGQKKVVVEEEEEEEDHRVSPLVDVSFRGLGLVLADGTVAVENASGECRAGRVTALFGPTGSGKSCLLQLLAGRLPAAALSRRGVVRLNGVDARRVPRSHVLATLVPQSDAALVAWFTVDETLRFYAAIRGQPEHRVSRVIADMGLAPIANARVGRGGLGADRGLSGGERKRVSVAIELVAVRSILYLDEPTSGLDSKTGLLVVAALRAAANRGVCVVSVLHQPGVRVWRCVDDCVVVATEGRVAYVGPAADAPAFFFEKRRRRSTPPPAADDVSPAEFVIDAVSEDDGVEVDFFSSDDDDDDDLLDYDARNAAAASLAASCSLATERSWWSQTGFFGLRCALEVWRHAEDLAYDVVVHGAAGALVGALYPRFDLRESQQVGFVVQLSLGFTISISSARVFGADRETAWRELSTAGGMGLRPTAYFAAKLAVVDLPRLALLVAVYLASWYPAASPPLRSGGFDAYYLPCLAASFAAAGAAHALNIAQDPKTAQLSTVAFLVASAVCSGVAPTLRDLRKRLTAVPAKGLAWASYSRWLVEALFSANIAHLATAWHFPPKLYKNPKSESTLLHLVLFDYDAKSANLDAAILVFLGLAFRLLALAALFLTNRGRMGLRPLVCRDDPKTKQSEDHRHRSLASNSSSLSSSSSEATSLLCRATRRVPTSNPLALNAAKRFFFRLPKKTTPLARDYYYYAAVDRDGGDTPLVAPASSTSGRPQQQQQQQQSASSADIEIPPHHHLI</sequence>
<reference evidence="11" key="1">
    <citation type="submission" date="2023-01" db="EMBL/GenBank/DDBJ databases">
        <title>Metagenome sequencing of chrysophaentin producing Chrysophaeum taylorii.</title>
        <authorList>
            <person name="Davison J."/>
            <person name="Bewley C."/>
        </authorList>
    </citation>
    <scope>NUCLEOTIDE SEQUENCE</scope>
    <source>
        <strain evidence="11">NIES-1699</strain>
    </source>
</reference>
<dbReference type="PROSITE" id="PS50893">
    <property type="entry name" value="ABC_TRANSPORTER_2"/>
    <property type="match status" value="1"/>
</dbReference>
<feature type="transmembrane region" description="Helical" evidence="9">
    <location>
        <begin position="832"/>
        <end position="853"/>
    </location>
</feature>
<dbReference type="SUPFAM" id="SSF52540">
    <property type="entry name" value="P-loop containing nucleoside triphosphate hydrolases"/>
    <property type="match status" value="1"/>
</dbReference>
<keyword evidence="12" id="KW-1185">Reference proteome</keyword>
<evidence type="ECO:0000256" key="1">
    <source>
        <dbReference type="ARBA" id="ARBA00004141"/>
    </source>
</evidence>
<accession>A0AAD7UCW5</accession>
<protein>
    <recommendedName>
        <fullName evidence="10">ABC transporter domain-containing protein</fullName>
    </recommendedName>
</protein>
<dbReference type="InterPro" id="IPR050352">
    <property type="entry name" value="ABCG_transporters"/>
</dbReference>
<keyword evidence="3 9" id="KW-0812">Transmembrane</keyword>
<name>A0AAD7UCW5_9STRA</name>
<evidence type="ECO:0000256" key="4">
    <source>
        <dbReference type="ARBA" id="ARBA00022741"/>
    </source>
</evidence>
<dbReference type="EMBL" id="JAQMWT010000377">
    <property type="protein sequence ID" value="KAJ8602535.1"/>
    <property type="molecule type" value="Genomic_DNA"/>
</dbReference>
<feature type="domain" description="ABC transporter" evidence="10">
    <location>
        <begin position="387"/>
        <end position="633"/>
    </location>
</feature>
<dbReference type="PROSITE" id="PS00211">
    <property type="entry name" value="ABC_TRANSPORTER_1"/>
    <property type="match status" value="1"/>
</dbReference>
<feature type="transmembrane region" description="Helical" evidence="9">
    <location>
        <begin position="802"/>
        <end position="820"/>
    </location>
</feature>
<evidence type="ECO:0000256" key="8">
    <source>
        <dbReference type="SAM" id="MobiDB-lite"/>
    </source>
</evidence>
<keyword evidence="2" id="KW-0813">Transport</keyword>
<dbReference type="AlphaFoldDB" id="A0AAD7UCW5"/>
<dbReference type="InterPro" id="IPR003593">
    <property type="entry name" value="AAA+_ATPase"/>
</dbReference>
<feature type="transmembrane region" description="Helical" evidence="9">
    <location>
        <begin position="859"/>
        <end position="880"/>
    </location>
</feature>
<evidence type="ECO:0000256" key="6">
    <source>
        <dbReference type="ARBA" id="ARBA00022989"/>
    </source>
</evidence>
<gene>
    <name evidence="11" type="ORF">CTAYLR_008339</name>
</gene>
<evidence type="ECO:0000256" key="7">
    <source>
        <dbReference type="ARBA" id="ARBA00023136"/>
    </source>
</evidence>
<dbReference type="PANTHER" id="PTHR48041:SF91">
    <property type="entry name" value="ABC TRANSPORTER G FAMILY MEMBER 28"/>
    <property type="match status" value="1"/>
</dbReference>
<dbReference type="InterPro" id="IPR027417">
    <property type="entry name" value="P-loop_NTPase"/>
</dbReference>
<dbReference type="GO" id="GO:0140359">
    <property type="term" value="F:ABC-type transporter activity"/>
    <property type="evidence" value="ECO:0007669"/>
    <property type="project" value="InterPro"/>
</dbReference>
<feature type="region of interest" description="Disordered" evidence="8">
    <location>
        <begin position="989"/>
        <end position="1013"/>
    </location>
</feature>
<evidence type="ECO:0000256" key="2">
    <source>
        <dbReference type="ARBA" id="ARBA00022448"/>
    </source>
</evidence>
<evidence type="ECO:0000256" key="5">
    <source>
        <dbReference type="ARBA" id="ARBA00022840"/>
    </source>
</evidence>
<comment type="caution">
    <text evidence="11">The sequence shown here is derived from an EMBL/GenBank/DDBJ whole genome shotgun (WGS) entry which is preliminary data.</text>
</comment>
<dbReference type="GO" id="GO:0005524">
    <property type="term" value="F:ATP binding"/>
    <property type="evidence" value="ECO:0007669"/>
    <property type="project" value="UniProtKB-KW"/>
</dbReference>
<dbReference type="SMART" id="SM00382">
    <property type="entry name" value="AAA"/>
    <property type="match status" value="1"/>
</dbReference>
<dbReference type="Pfam" id="PF19055">
    <property type="entry name" value="ABC2_membrane_7"/>
    <property type="match status" value="1"/>
</dbReference>
<evidence type="ECO:0000256" key="3">
    <source>
        <dbReference type="ARBA" id="ARBA00022692"/>
    </source>
</evidence>
<dbReference type="InterPro" id="IPR003439">
    <property type="entry name" value="ABC_transporter-like_ATP-bd"/>
</dbReference>
<feature type="transmembrane region" description="Helical" evidence="9">
    <location>
        <begin position="953"/>
        <end position="973"/>
    </location>
</feature>
<keyword evidence="5" id="KW-0067">ATP-binding</keyword>
<dbReference type="PANTHER" id="PTHR48041">
    <property type="entry name" value="ABC TRANSPORTER G FAMILY MEMBER 28"/>
    <property type="match status" value="1"/>
</dbReference>
<comment type="subcellular location">
    <subcellularLocation>
        <location evidence="1">Membrane</location>
        <topology evidence="1">Multi-pass membrane protein</topology>
    </subcellularLocation>
</comment>
<evidence type="ECO:0000259" key="10">
    <source>
        <dbReference type="PROSITE" id="PS50893"/>
    </source>
</evidence>
<dbReference type="Pfam" id="PF00005">
    <property type="entry name" value="ABC_tran"/>
    <property type="match status" value="1"/>
</dbReference>
<feature type="transmembrane region" description="Helical" evidence="9">
    <location>
        <begin position="12"/>
        <end position="33"/>
    </location>
</feature>
<evidence type="ECO:0000313" key="12">
    <source>
        <dbReference type="Proteomes" id="UP001230188"/>
    </source>
</evidence>
<dbReference type="Gene3D" id="3.40.50.300">
    <property type="entry name" value="P-loop containing nucleotide triphosphate hydrolases"/>
    <property type="match status" value="1"/>
</dbReference>
<proteinExistence type="predicted"/>
<dbReference type="InterPro" id="IPR017871">
    <property type="entry name" value="ABC_transporter-like_CS"/>
</dbReference>
<evidence type="ECO:0000256" key="9">
    <source>
        <dbReference type="SAM" id="Phobius"/>
    </source>
</evidence>
<dbReference type="GO" id="GO:0016887">
    <property type="term" value="F:ATP hydrolysis activity"/>
    <property type="evidence" value="ECO:0007669"/>
    <property type="project" value="InterPro"/>
</dbReference>